<dbReference type="GO" id="GO:0005576">
    <property type="term" value="C:extracellular region"/>
    <property type="evidence" value="ECO:0007669"/>
    <property type="project" value="UniProtKB-SubCell"/>
</dbReference>
<sequence length="449" mass="49542">MTYTILLDSQSQITCNAVQVGGDMWILDSPVYNDPTRDFVGREIPCTAGEATYTTYKFGRQQGTPIQTTLSYKIDNYGDGPMTNGIQQIDNVYFICVGVNTWVQRFDLSSDDLTTWAANANSYNDYLLGQSLSGTGDYSLLSSPFTDEQTVLGDASGVDIPDGSITVNNRQYSQVDGGYICDDDLMKGLSPLPTGNDNGAKIPVLTYHEFSDTVDTQYDLDINKFRDDMEWLHNNGWYTLTETEAINILTTGAAVPDNAVLITLDDFYPSWIGEGDSNLNAIQIMEDNGINAILFITTDNVDDAAWTVLRNLDHNQFALGAHNVKHIADNSLSYGDLQDQINTSKSTIESQGQTSVRSYAYPTGSRNSESLLALRKAGFSMAFNFGFEPANTAGLVIMEPATRLTESSTDGTLARFNFNRKEIHPQNAYNLPYELTSDDTVSYKKPQNS</sequence>
<dbReference type="CDD" id="cd10918">
    <property type="entry name" value="CE4_NodB_like_5s_6s"/>
    <property type="match status" value="1"/>
</dbReference>
<dbReference type="InterPro" id="IPR002509">
    <property type="entry name" value="NODB_dom"/>
</dbReference>
<gene>
    <name evidence="4" type="ORF">FC83_GL002722</name>
</gene>
<dbReference type="Gene3D" id="3.20.20.370">
    <property type="entry name" value="Glycoside hydrolase/deacetylase"/>
    <property type="match status" value="1"/>
</dbReference>
<keyword evidence="2" id="KW-0732">Signal</keyword>
<dbReference type="eggNOG" id="COG0726">
    <property type="taxonomic scope" value="Bacteria"/>
</dbReference>
<name>A0A0R1YBJ2_9LACO</name>
<dbReference type="AlphaFoldDB" id="A0A0R1YBJ2"/>
<comment type="subcellular location">
    <subcellularLocation>
        <location evidence="1">Secreted</location>
    </subcellularLocation>
</comment>
<dbReference type="PANTHER" id="PTHR34216:SF3">
    <property type="entry name" value="POLY-BETA-1,6-N-ACETYL-D-GLUCOSAMINE N-DEACETYLASE"/>
    <property type="match status" value="1"/>
</dbReference>
<dbReference type="Pfam" id="PF01522">
    <property type="entry name" value="Polysacc_deac_1"/>
    <property type="match status" value="1"/>
</dbReference>
<dbReference type="PATRIC" id="fig|1423734.3.peg.2767"/>
<accession>A0A0R1YBJ2</accession>
<dbReference type="STRING" id="1423734.FC83_GL002722"/>
<dbReference type="PANTHER" id="PTHR34216">
    <property type="match status" value="1"/>
</dbReference>
<keyword evidence="5" id="KW-1185">Reference proteome</keyword>
<dbReference type="Proteomes" id="UP000051236">
    <property type="component" value="Unassembled WGS sequence"/>
</dbReference>
<evidence type="ECO:0000313" key="4">
    <source>
        <dbReference type="EMBL" id="KRM36467.1"/>
    </source>
</evidence>
<dbReference type="InterPro" id="IPR051398">
    <property type="entry name" value="Polysacch_Deacetylase"/>
</dbReference>
<organism evidence="4 5">
    <name type="scientific">Agrilactobacillus composti DSM 18527 = JCM 14202</name>
    <dbReference type="NCBI Taxonomy" id="1423734"/>
    <lineage>
        <taxon>Bacteria</taxon>
        <taxon>Bacillati</taxon>
        <taxon>Bacillota</taxon>
        <taxon>Bacilli</taxon>
        <taxon>Lactobacillales</taxon>
        <taxon>Lactobacillaceae</taxon>
        <taxon>Agrilactobacillus</taxon>
    </lineage>
</organism>
<feature type="domain" description="NodB homology" evidence="3">
    <location>
        <begin position="258"/>
        <end position="449"/>
    </location>
</feature>
<evidence type="ECO:0000313" key="5">
    <source>
        <dbReference type="Proteomes" id="UP000051236"/>
    </source>
</evidence>
<protein>
    <recommendedName>
        <fullName evidence="3">NodB homology domain-containing protein</fullName>
    </recommendedName>
</protein>
<evidence type="ECO:0000256" key="2">
    <source>
        <dbReference type="ARBA" id="ARBA00022729"/>
    </source>
</evidence>
<dbReference type="InterPro" id="IPR011330">
    <property type="entry name" value="Glyco_hydro/deAcase_b/a-brl"/>
</dbReference>
<dbReference type="GO" id="GO:0016810">
    <property type="term" value="F:hydrolase activity, acting on carbon-nitrogen (but not peptide) bonds"/>
    <property type="evidence" value="ECO:0007669"/>
    <property type="project" value="InterPro"/>
</dbReference>
<comment type="caution">
    <text evidence="4">The sequence shown here is derived from an EMBL/GenBank/DDBJ whole genome shotgun (WGS) entry which is preliminary data.</text>
</comment>
<evidence type="ECO:0000256" key="1">
    <source>
        <dbReference type="ARBA" id="ARBA00004613"/>
    </source>
</evidence>
<proteinExistence type="predicted"/>
<dbReference type="GO" id="GO:0005975">
    <property type="term" value="P:carbohydrate metabolic process"/>
    <property type="evidence" value="ECO:0007669"/>
    <property type="project" value="InterPro"/>
</dbReference>
<reference evidence="4 5" key="1">
    <citation type="journal article" date="2015" name="Genome Announc.">
        <title>Expanding the biotechnology potential of lactobacilli through comparative genomics of 213 strains and associated genera.</title>
        <authorList>
            <person name="Sun Z."/>
            <person name="Harris H.M."/>
            <person name="McCann A."/>
            <person name="Guo C."/>
            <person name="Argimon S."/>
            <person name="Zhang W."/>
            <person name="Yang X."/>
            <person name="Jeffery I.B."/>
            <person name="Cooney J.C."/>
            <person name="Kagawa T.F."/>
            <person name="Liu W."/>
            <person name="Song Y."/>
            <person name="Salvetti E."/>
            <person name="Wrobel A."/>
            <person name="Rasinkangas P."/>
            <person name="Parkhill J."/>
            <person name="Rea M.C."/>
            <person name="O'Sullivan O."/>
            <person name="Ritari J."/>
            <person name="Douillard F.P."/>
            <person name="Paul Ross R."/>
            <person name="Yang R."/>
            <person name="Briner A.E."/>
            <person name="Felis G.E."/>
            <person name="de Vos W.M."/>
            <person name="Barrangou R."/>
            <person name="Klaenhammer T.R."/>
            <person name="Caufield P.W."/>
            <person name="Cui Y."/>
            <person name="Zhang H."/>
            <person name="O'Toole P.W."/>
        </authorList>
    </citation>
    <scope>NUCLEOTIDE SEQUENCE [LARGE SCALE GENOMIC DNA]</scope>
    <source>
        <strain evidence="4 5">DSM 18527</strain>
    </source>
</reference>
<evidence type="ECO:0000259" key="3">
    <source>
        <dbReference type="PROSITE" id="PS51677"/>
    </source>
</evidence>
<dbReference type="PROSITE" id="PS51677">
    <property type="entry name" value="NODB"/>
    <property type="match status" value="1"/>
</dbReference>
<dbReference type="SUPFAM" id="SSF88713">
    <property type="entry name" value="Glycoside hydrolase/deacetylase"/>
    <property type="match status" value="1"/>
</dbReference>
<dbReference type="EMBL" id="AZGA01000003">
    <property type="protein sequence ID" value="KRM36467.1"/>
    <property type="molecule type" value="Genomic_DNA"/>
</dbReference>